<dbReference type="Gene3D" id="1.10.510.10">
    <property type="entry name" value="Transferase(Phosphotransferase) domain 1"/>
    <property type="match status" value="1"/>
</dbReference>
<dbReference type="EMBL" id="NESQ01000101">
    <property type="protein sequence ID" value="PUU79018.1"/>
    <property type="molecule type" value="Genomic_DNA"/>
</dbReference>
<comment type="caution">
    <text evidence="2">The sequence shown here is derived from an EMBL/GenBank/DDBJ whole genome shotgun (WGS) entry which is preliminary data.</text>
</comment>
<sequence length="174" mass="20169">MHKVEAEFFPNHVGHTNCLREATNTYKEVEEHWSNCGELRSGGFGVIHRQMEETTRHYRALKTIHMRLLLKLNYSRELLMMAILAKNQSLFVEFLGWYEELETLYIAMEYPKEGDLTRHTGTPLPQETVQNISKQILGGLKSIFRVSMSPMWVKLGDFGVSNQIQDPASITFYT</sequence>
<evidence type="ECO:0000313" key="2">
    <source>
        <dbReference type="EMBL" id="PUU79018.1"/>
    </source>
</evidence>
<dbReference type="STRING" id="42251.A0A2T6ZU43"/>
<dbReference type="OrthoDB" id="10252171at2759"/>
<evidence type="ECO:0000259" key="1">
    <source>
        <dbReference type="PROSITE" id="PS50011"/>
    </source>
</evidence>
<dbReference type="Pfam" id="PF00069">
    <property type="entry name" value="Pkinase"/>
    <property type="match status" value="1"/>
</dbReference>
<proteinExistence type="predicted"/>
<dbReference type="SUPFAM" id="SSF56112">
    <property type="entry name" value="Protein kinase-like (PK-like)"/>
    <property type="match status" value="1"/>
</dbReference>
<feature type="domain" description="Protein kinase" evidence="1">
    <location>
        <begin position="33"/>
        <end position="174"/>
    </location>
</feature>
<dbReference type="GO" id="GO:0005524">
    <property type="term" value="F:ATP binding"/>
    <property type="evidence" value="ECO:0007669"/>
    <property type="project" value="InterPro"/>
</dbReference>
<dbReference type="GO" id="GO:0004672">
    <property type="term" value="F:protein kinase activity"/>
    <property type="evidence" value="ECO:0007669"/>
    <property type="project" value="InterPro"/>
</dbReference>
<keyword evidence="3" id="KW-1185">Reference proteome</keyword>
<keyword evidence="2" id="KW-0808">Transferase</keyword>
<reference evidence="2 3" key="1">
    <citation type="submission" date="2017-04" db="EMBL/GenBank/DDBJ databases">
        <title>Draft genome sequence of Tuber borchii Vittad., a whitish edible truffle.</title>
        <authorList>
            <consortium name="DOE Joint Genome Institute"/>
            <person name="Murat C."/>
            <person name="Kuo A."/>
            <person name="Barry K.W."/>
            <person name="Clum A."/>
            <person name="Dockter R.B."/>
            <person name="Fauchery L."/>
            <person name="Iotti M."/>
            <person name="Kohler A."/>
            <person name="Labutti K."/>
            <person name="Lindquist E.A."/>
            <person name="Lipzen A."/>
            <person name="Ohm R.A."/>
            <person name="Wang M."/>
            <person name="Grigoriev I.V."/>
            <person name="Zambonelli A."/>
            <person name="Martin F.M."/>
        </authorList>
    </citation>
    <scope>NUCLEOTIDE SEQUENCE [LARGE SCALE GENOMIC DNA]</scope>
    <source>
        <strain evidence="2 3">Tbo3840</strain>
    </source>
</reference>
<name>A0A2T6ZU43_TUBBO</name>
<dbReference type="InterPro" id="IPR000719">
    <property type="entry name" value="Prot_kinase_dom"/>
</dbReference>
<protein>
    <submittedName>
        <fullName evidence="2">Kinase-like domain-containing protein</fullName>
    </submittedName>
</protein>
<dbReference type="PROSITE" id="PS50011">
    <property type="entry name" value="PROTEIN_KINASE_DOM"/>
    <property type="match status" value="1"/>
</dbReference>
<keyword evidence="2" id="KW-0418">Kinase</keyword>
<evidence type="ECO:0000313" key="3">
    <source>
        <dbReference type="Proteomes" id="UP000244722"/>
    </source>
</evidence>
<dbReference type="Proteomes" id="UP000244722">
    <property type="component" value="Unassembled WGS sequence"/>
</dbReference>
<accession>A0A2T6ZU43</accession>
<organism evidence="2 3">
    <name type="scientific">Tuber borchii</name>
    <name type="common">White truffle</name>
    <dbReference type="NCBI Taxonomy" id="42251"/>
    <lineage>
        <taxon>Eukaryota</taxon>
        <taxon>Fungi</taxon>
        <taxon>Dikarya</taxon>
        <taxon>Ascomycota</taxon>
        <taxon>Pezizomycotina</taxon>
        <taxon>Pezizomycetes</taxon>
        <taxon>Pezizales</taxon>
        <taxon>Tuberaceae</taxon>
        <taxon>Tuber</taxon>
    </lineage>
</organism>
<gene>
    <name evidence="2" type="ORF">B9Z19DRAFT_1125741</name>
</gene>
<dbReference type="AlphaFoldDB" id="A0A2T6ZU43"/>
<dbReference type="InterPro" id="IPR011009">
    <property type="entry name" value="Kinase-like_dom_sf"/>
</dbReference>